<comment type="caution">
    <text evidence="3">The sequence shown here is derived from an EMBL/GenBank/DDBJ whole genome shotgun (WGS) entry which is preliminary data.</text>
</comment>
<name>A0ABD6EKR2_9BILA</name>
<evidence type="ECO:0000256" key="1">
    <source>
        <dbReference type="SAM" id="MobiDB-lite"/>
    </source>
</evidence>
<feature type="region of interest" description="Disordered" evidence="1">
    <location>
        <begin position="92"/>
        <end position="114"/>
    </location>
</feature>
<evidence type="ECO:0000256" key="2">
    <source>
        <dbReference type="SAM" id="Phobius"/>
    </source>
</evidence>
<dbReference type="InterPro" id="IPR028054">
    <property type="entry name" value="DUF4481"/>
</dbReference>
<dbReference type="Pfam" id="PF14800">
    <property type="entry name" value="DUF4481"/>
    <property type="match status" value="1"/>
</dbReference>
<evidence type="ECO:0000313" key="4">
    <source>
        <dbReference type="Proteomes" id="UP001608902"/>
    </source>
</evidence>
<dbReference type="PANTHER" id="PTHR31193:SF1">
    <property type="entry name" value="TRANSMEMBRANE PROTEIN 268"/>
    <property type="match status" value="1"/>
</dbReference>
<feature type="compositionally biased region" description="Basic and acidic residues" evidence="1">
    <location>
        <begin position="1"/>
        <end position="18"/>
    </location>
</feature>
<keyword evidence="2" id="KW-0472">Membrane</keyword>
<keyword evidence="4" id="KW-1185">Reference proteome</keyword>
<organism evidence="3 4">
    <name type="scientific">Gnathostoma spinigerum</name>
    <dbReference type="NCBI Taxonomy" id="75299"/>
    <lineage>
        <taxon>Eukaryota</taxon>
        <taxon>Metazoa</taxon>
        <taxon>Ecdysozoa</taxon>
        <taxon>Nematoda</taxon>
        <taxon>Chromadorea</taxon>
        <taxon>Rhabditida</taxon>
        <taxon>Spirurina</taxon>
        <taxon>Gnathostomatomorpha</taxon>
        <taxon>Gnathostomatoidea</taxon>
        <taxon>Gnathostomatidae</taxon>
        <taxon>Gnathostoma</taxon>
    </lineage>
</organism>
<feature type="compositionally biased region" description="Basic and acidic residues" evidence="1">
    <location>
        <begin position="35"/>
        <end position="48"/>
    </location>
</feature>
<dbReference type="PANTHER" id="PTHR31193">
    <property type="entry name" value="TRANSMEMBRANE PROTEIN C9ORF91"/>
    <property type="match status" value="1"/>
</dbReference>
<keyword evidence="2" id="KW-0812">Transmembrane</keyword>
<sequence>MDEENKTNKANDKEKDENSNGEPSGSNEPNCAKWTKFDEVVDESEHPIQAESSSPRILAELIADPAKLLGSNDTVKPSVSNANNVAEITVSQSTTANVPPHPPPVDPYARRTTTETEKFRNGKIVCAVYPENTTMAWIVPARFNPYSMPKCLTDERLQLAAEDYVTAMEMITNDYRFRCYCIFYGRLMAFWLSISIFVLIVVLLSQPDGGLSVLLFTMAWIFILFLGIFFVMIIRKQISIGLRHTVQSANKVLIKSDMLSGVEDRGQLSCHKIVILFMYIRTEECLPDIERIIRQRNAAAQPTPITMSNTEIRALATKLVLKYSQEFVKKTSQKRLLFPTRPAEGVSEFLPKHCALSHCLCQFIEKNHFNRSPKKWYERLF</sequence>
<dbReference type="Proteomes" id="UP001608902">
    <property type="component" value="Unassembled WGS sequence"/>
</dbReference>
<feature type="transmembrane region" description="Helical" evidence="2">
    <location>
        <begin position="183"/>
        <end position="205"/>
    </location>
</feature>
<keyword evidence="2" id="KW-1133">Transmembrane helix</keyword>
<reference evidence="3 4" key="1">
    <citation type="submission" date="2024-08" db="EMBL/GenBank/DDBJ databases">
        <title>Gnathostoma spinigerum genome.</title>
        <authorList>
            <person name="Gonzalez-Bertolin B."/>
            <person name="Monzon S."/>
            <person name="Zaballos A."/>
            <person name="Jimenez P."/>
            <person name="Dekumyoy P."/>
            <person name="Varona S."/>
            <person name="Cuesta I."/>
            <person name="Sumanam S."/>
            <person name="Adisakwattana P."/>
            <person name="Gasser R.B."/>
            <person name="Hernandez-Gonzalez A."/>
            <person name="Young N.D."/>
            <person name="Perteguer M.J."/>
        </authorList>
    </citation>
    <scope>NUCLEOTIDE SEQUENCE [LARGE SCALE GENOMIC DNA]</scope>
    <source>
        <strain evidence="3">AL3</strain>
        <tissue evidence="3">Liver</tissue>
    </source>
</reference>
<gene>
    <name evidence="3" type="ORF">AB6A40_006849</name>
</gene>
<protein>
    <submittedName>
        <fullName evidence="3">Uncharacterized protein</fullName>
    </submittedName>
</protein>
<feature type="compositionally biased region" description="Polar residues" evidence="1">
    <location>
        <begin position="20"/>
        <end position="29"/>
    </location>
</feature>
<proteinExistence type="predicted"/>
<dbReference type="EMBL" id="JBGFUD010005134">
    <property type="protein sequence ID" value="MFH4980140.1"/>
    <property type="molecule type" value="Genomic_DNA"/>
</dbReference>
<evidence type="ECO:0000313" key="3">
    <source>
        <dbReference type="EMBL" id="MFH4980140.1"/>
    </source>
</evidence>
<dbReference type="AlphaFoldDB" id="A0ABD6EKR2"/>
<accession>A0ABD6EKR2</accession>
<feature type="transmembrane region" description="Helical" evidence="2">
    <location>
        <begin position="211"/>
        <end position="234"/>
    </location>
</feature>
<feature type="region of interest" description="Disordered" evidence="1">
    <location>
        <begin position="1"/>
        <end position="52"/>
    </location>
</feature>